<gene>
    <name evidence="9" type="ORF">BOTBODRAFT_145829</name>
</gene>
<dbReference type="GO" id="GO:0005681">
    <property type="term" value="C:spliceosomal complex"/>
    <property type="evidence" value="ECO:0007669"/>
    <property type="project" value="TreeGrafter"/>
</dbReference>
<dbReference type="SMART" id="SM01156">
    <property type="entry name" value="DUF1716"/>
    <property type="match status" value="1"/>
</dbReference>
<dbReference type="Proteomes" id="UP000027195">
    <property type="component" value="Unassembled WGS sequence"/>
</dbReference>
<evidence type="ECO:0000313" key="9">
    <source>
        <dbReference type="EMBL" id="KDQ14244.1"/>
    </source>
</evidence>
<dbReference type="Pfam" id="PF08216">
    <property type="entry name" value="CTNNBL"/>
    <property type="match status" value="1"/>
</dbReference>
<dbReference type="Gene3D" id="1.25.10.10">
    <property type="entry name" value="Leucine-rich Repeat Variant"/>
    <property type="match status" value="1"/>
</dbReference>
<comment type="subcellular location">
    <subcellularLocation>
        <location evidence="1">Nucleus</location>
    </subcellularLocation>
</comment>
<feature type="domain" description="Beta-catenin-like protein 1 N-terminal" evidence="8">
    <location>
        <begin position="95"/>
        <end position="207"/>
    </location>
</feature>
<dbReference type="AlphaFoldDB" id="A0A067MFA7"/>
<feature type="coiled-coil region" evidence="6">
    <location>
        <begin position="235"/>
        <end position="262"/>
    </location>
</feature>
<evidence type="ECO:0000256" key="6">
    <source>
        <dbReference type="SAM" id="Coils"/>
    </source>
</evidence>
<dbReference type="InterPro" id="IPR016024">
    <property type="entry name" value="ARM-type_fold"/>
</dbReference>
<dbReference type="PANTHER" id="PTHR14978:SF0">
    <property type="entry name" value="BETA-CATENIN-LIKE PROTEIN 1"/>
    <property type="match status" value="1"/>
</dbReference>
<accession>A0A067MFA7</accession>
<dbReference type="FunCoup" id="A0A067MFA7">
    <property type="interactions" value="710"/>
</dbReference>
<reference evidence="10" key="1">
    <citation type="journal article" date="2014" name="Proc. Natl. Acad. Sci. U.S.A.">
        <title>Extensive sampling of basidiomycete genomes demonstrates inadequacy of the white-rot/brown-rot paradigm for wood decay fungi.</title>
        <authorList>
            <person name="Riley R."/>
            <person name="Salamov A.A."/>
            <person name="Brown D.W."/>
            <person name="Nagy L.G."/>
            <person name="Floudas D."/>
            <person name="Held B.W."/>
            <person name="Levasseur A."/>
            <person name="Lombard V."/>
            <person name="Morin E."/>
            <person name="Otillar R."/>
            <person name="Lindquist E.A."/>
            <person name="Sun H."/>
            <person name="LaButti K.M."/>
            <person name="Schmutz J."/>
            <person name="Jabbour D."/>
            <person name="Luo H."/>
            <person name="Baker S.E."/>
            <person name="Pisabarro A.G."/>
            <person name="Walton J.D."/>
            <person name="Blanchette R.A."/>
            <person name="Henrissat B."/>
            <person name="Martin F."/>
            <person name="Cullen D."/>
            <person name="Hibbett D.S."/>
            <person name="Grigoriev I.V."/>
        </authorList>
    </citation>
    <scope>NUCLEOTIDE SEQUENCE [LARGE SCALE GENOMIC DNA]</scope>
    <source>
        <strain evidence="10">FD-172 SS1</strain>
    </source>
</reference>
<dbReference type="STRING" id="930990.A0A067MFA7"/>
<sequence length="643" mass="72082">MDIDKLFKVPKLPSGAAKRRMPANPTPDMLKRMKFDTPTEEPVAPSPPVNKGKGRAVTVEDVNEDEDEDGNFAPGGDADYFAEEDEDGRFFGGGLTDEQKKILNIFDSSGAEGAQDDPEEMNITSIRRLLLRFERAVSKNQDQRSKYPNDPTKFIDSESDLDMALKSLLPLAQAPALAYPELVRSGTVVKLVDLLTHENVDIAIDVVEVVHELTDEDVGDQIDENEEGESKEETLKVLIDALELALRNIVKLENQIFELLVQNFGRLDEAQESDRQGIFHTLGQHNVVSRSVGIFENLVGFSPALARTIVNKTTILPWLLNRITSKTYDENRGYASELLAILLQNDRENRLEMAKHNGVETALKVLSQYRRRDPPTADETEFMENVFDALCSALMEPEVKKAFLHEEGVDLMVIMMKEKLLARSRSIKALDHALAGPAGAPNCEAFVEALGLKTLFSLFMGKSKKQKSASPVSEDTTHVLGIMSSLFTNLASDSPPRVRLLTKFVESDYEKVDRLLEIREHAEGRLAVTNQEIEREKKELLEEGEEVGQDEEDLWYLRRLDGGLHILQTVDYILGWISMEDDGIRGHAQLMLGRKNKSLRDIIQVLIQFRDNIGDEADVIRGDDDAPPQKMILQALVDFLEGC</sequence>
<dbReference type="OrthoDB" id="1898821at2759"/>
<evidence type="ECO:0000256" key="5">
    <source>
        <dbReference type="ARBA" id="ARBA00023242"/>
    </source>
</evidence>
<dbReference type="InterPro" id="IPR039678">
    <property type="entry name" value="CTNNBL1"/>
</dbReference>
<name>A0A067MFA7_BOTB1</name>
<dbReference type="InterPro" id="IPR011989">
    <property type="entry name" value="ARM-like"/>
</dbReference>
<keyword evidence="5" id="KW-0539">Nucleus</keyword>
<evidence type="ECO:0000256" key="1">
    <source>
        <dbReference type="ARBA" id="ARBA00004123"/>
    </source>
</evidence>
<keyword evidence="2" id="KW-0597">Phosphoprotein</keyword>
<feature type="region of interest" description="Disordered" evidence="7">
    <location>
        <begin position="1"/>
        <end position="56"/>
    </location>
</feature>
<evidence type="ECO:0000256" key="2">
    <source>
        <dbReference type="ARBA" id="ARBA00022553"/>
    </source>
</evidence>
<protein>
    <recommendedName>
        <fullName evidence="8">Beta-catenin-like protein 1 N-terminal domain-containing protein</fullName>
    </recommendedName>
</protein>
<dbReference type="SUPFAM" id="SSF48371">
    <property type="entry name" value="ARM repeat"/>
    <property type="match status" value="1"/>
</dbReference>
<evidence type="ECO:0000256" key="4">
    <source>
        <dbReference type="ARBA" id="ARBA00023054"/>
    </source>
</evidence>
<evidence type="ECO:0000256" key="3">
    <source>
        <dbReference type="ARBA" id="ARBA00022737"/>
    </source>
</evidence>
<dbReference type="PANTHER" id="PTHR14978">
    <property type="entry name" value="BETA-CATENIN-LIKE PROTEIN 1 NUCLEAR ASSOCIATED PROTEIN"/>
    <property type="match status" value="1"/>
</dbReference>
<evidence type="ECO:0000256" key="7">
    <source>
        <dbReference type="SAM" id="MobiDB-lite"/>
    </source>
</evidence>
<keyword evidence="10" id="KW-1185">Reference proteome</keyword>
<dbReference type="EMBL" id="KL198039">
    <property type="protein sequence ID" value="KDQ14244.1"/>
    <property type="molecule type" value="Genomic_DNA"/>
</dbReference>
<keyword evidence="3" id="KW-0677">Repeat</keyword>
<dbReference type="GO" id="GO:0010467">
    <property type="term" value="P:gene expression"/>
    <property type="evidence" value="ECO:0007669"/>
    <property type="project" value="UniProtKB-ARBA"/>
</dbReference>
<evidence type="ECO:0000259" key="8">
    <source>
        <dbReference type="SMART" id="SM01156"/>
    </source>
</evidence>
<keyword evidence="4 6" id="KW-0175">Coiled coil</keyword>
<feature type="coiled-coil region" evidence="6">
    <location>
        <begin position="519"/>
        <end position="550"/>
    </location>
</feature>
<evidence type="ECO:0000313" key="10">
    <source>
        <dbReference type="Proteomes" id="UP000027195"/>
    </source>
</evidence>
<proteinExistence type="predicted"/>
<dbReference type="InterPro" id="IPR013180">
    <property type="entry name" value="CTNNBL1_N"/>
</dbReference>
<dbReference type="HOGENOM" id="CLU_017098_0_0_1"/>
<dbReference type="InParanoid" id="A0A067MFA7"/>
<organism evidence="9 10">
    <name type="scientific">Botryobasidium botryosum (strain FD-172 SS1)</name>
    <dbReference type="NCBI Taxonomy" id="930990"/>
    <lineage>
        <taxon>Eukaryota</taxon>
        <taxon>Fungi</taxon>
        <taxon>Dikarya</taxon>
        <taxon>Basidiomycota</taxon>
        <taxon>Agaricomycotina</taxon>
        <taxon>Agaricomycetes</taxon>
        <taxon>Cantharellales</taxon>
        <taxon>Botryobasidiaceae</taxon>
        <taxon>Botryobasidium</taxon>
    </lineage>
</organism>
<dbReference type="FunFam" id="1.25.10.10:FF:001136">
    <property type="entry name" value="Beta-catenin-like protein 1"/>
    <property type="match status" value="1"/>
</dbReference>